<dbReference type="STRING" id="411467.BACCAP_00014"/>
<name>A6NPC3_9FIRM</name>
<reference evidence="1 2" key="1">
    <citation type="submission" date="2007-04" db="EMBL/GenBank/DDBJ databases">
        <authorList>
            <person name="Fulton L."/>
            <person name="Clifton S."/>
            <person name="Fulton B."/>
            <person name="Xu J."/>
            <person name="Minx P."/>
            <person name="Pepin K.H."/>
            <person name="Johnson M."/>
            <person name="Thiruvilangam P."/>
            <person name="Bhonagiri V."/>
            <person name="Nash W.E."/>
            <person name="Mardis E.R."/>
            <person name="Wilson R.K."/>
        </authorList>
    </citation>
    <scope>NUCLEOTIDE SEQUENCE [LARGE SCALE GENOMIC DNA]</scope>
    <source>
        <strain evidence="1 2">ATCC 29799</strain>
    </source>
</reference>
<dbReference type="AlphaFoldDB" id="A6NPC3"/>
<dbReference type="EMBL" id="AAXG02000001">
    <property type="protein sequence ID" value="EDN01981.1"/>
    <property type="molecule type" value="Genomic_DNA"/>
</dbReference>
<keyword evidence="2" id="KW-1185">Reference proteome</keyword>
<dbReference type="Proteomes" id="UP000003639">
    <property type="component" value="Unassembled WGS sequence"/>
</dbReference>
<reference evidence="1 2" key="2">
    <citation type="submission" date="2007-06" db="EMBL/GenBank/DDBJ databases">
        <title>Draft genome sequence of Pseudoflavonifractor capillosus ATCC 29799.</title>
        <authorList>
            <person name="Sudarsanam P."/>
            <person name="Ley R."/>
            <person name="Guruge J."/>
            <person name="Turnbaugh P.J."/>
            <person name="Mahowald M."/>
            <person name="Liep D."/>
            <person name="Gordon J."/>
        </authorList>
    </citation>
    <scope>NUCLEOTIDE SEQUENCE [LARGE SCALE GENOMIC DNA]</scope>
    <source>
        <strain evidence="1 2">ATCC 29799</strain>
    </source>
</reference>
<sequence length="37" mass="3807">MGSDFALNPMSPGSFISIHAPRVGSDLASARSPSRCS</sequence>
<evidence type="ECO:0000313" key="2">
    <source>
        <dbReference type="Proteomes" id="UP000003639"/>
    </source>
</evidence>
<gene>
    <name evidence="1" type="ORF">BACCAP_00014</name>
</gene>
<accession>A6NPC3</accession>
<comment type="caution">
    <text evidence="1">The sequence shown here is derived from an EMBL/GenBank/DDBJ whole genome shotgun (WGS) entry which is preliminary data.</text>
</comment>
<organism evidence="1 2">
    <name type="scientific">Pseudoflavonifractor capillosus ATCC 29799</name>
    <dbReference type="NCBI Taxonomy" id="411467"/>
    <lineage>
        <taxon>Bacteria</taxon>
        <taxon>Bacillati</taxon>
        <taxon>Bacillota</taxon>
        <taxon>Clostridia</taxon>
        <taxon>Eubacteriales</taxon>
        <taxon>Oscillospiraceae</taxon>
        <taxon>Pseudoflavonifractor</taxon>
    </lineage>
</organism>
<proteinExistence type="predicted"/>
<protein>
    <submittedName>
        <fullName evidence="1">Uncharacterized protein</fullName>
    </submittedName>
</protein>
<evidence type="ECO:0000313" key="1">
    <source>
        <dbReference type="EMBL" id="EDN01981.1"/>
    </source>
</evidence>